<accession>A0A538TKY7</accession>
<feature type="chain" id="PRO_5022147066" evidence="1">
    <location>
        <begin position="34"/>
        <end position="641"/>
    </location>
</feature>
<comment type="caution">
    <text evidence="2">The sequence shown here is derived from an EMBL/GenBank/DDBJ whole genome shotgun (WGS) entry which is preliminary data.</text>
</comment>
<dbReference type="Proteomes" id="UP000316609">
    <property type="component" value="Unassembled WGS sequence"/>
</dbReference>
<dbReference type="Pfam" id="PF06082">
    <property type="entry name" value="YjbH"/>
    <property type="match status" value="1"/>
</dbReference>
<evidence type="ECO:0000256" key="1">
    <source>
        <dbReference type="SAM" id="SignalP"/>
    </source>
</evidence>
<feature type="signal peptide" evidence="1">
    <location>
        <begin position="1"/>
        <end position="33"/>
    </location>
</feature>
<keyword evidence="1" id="KW-0732">Signal</keyword>
<gene>
    <name evidence="2" type="ORF">E6K78_09470</name>
</gene>
<evidence type="ECO:0000313" key="2">
    <source>
        <dbReference type="EMBL" id="TMQ64293.1"/>
    </source>
</evidence>
<dbReference type="AlphaFoldDB" id="A0A538TKY7"/>
<reference evidence="2 3" key="1">
    <citation type="journal article" date="2019" name="Nat. Microbiol.">
        <title>Mediterranean grassland soil C-N compound turnover is dependent on rainfall and depth, and is mediated by genomically divergent microorganisms.</title>
        <authorList>
            <person name="Diamond S."/>
            <person name="Andeer P.F."/>
            <person name="Li Z."/>
            <person name="Crits-Christoph A."/>
            <person name="Burstein D."/>
            <person name="Anantharaman K."/>
            <person name="Lane K.R."/>
            <person name="Thomas B.C."/>
            <person name="Pan C."/>
            <person name="Northen T.R."/>
            <person name="Banfield J.F."/>
        </authorList>
    </citation>
    <scope>NUCLEOTIDE SEQUENCE [LARGE SCALE GENOMIC DNA]</scope>
    <source>
        <strain evidence="2">WS_8</strain>
    </source>
</reference>
<dbReference type="InterPro" id="IPR010344">
    <property type="entry name" value="YbjH"/>
</dbReference>
<organism evidence="2 3">
    <name type="scientific">Eiseniibacteriota bacterium</name>
    <dbReference type="NCBI Taxonomy" id="2212470"/>
    <lineage>
        <taxon>Bacteria</taxon>
        <taxon>Candidatus Eiseniibacteriota</taxon>
    </lineage>
</organism>
<dbReference type="EMBL" id="VBOY01000089">
    <property type="protein sequence ID" value="TMQ64293.1"/>
    <property type="molecule type" value="Genomic_DNA"/>
</dbReference>
<evidence type="ECO:0000313" key="3">
    <source>
        <dbReference type="Proteomes" id="UP000316609"/>
    </source>
</evidence>
<name>A0A538TKY7_UNCEI</name>
<proteinExistence type="predicted"/>
<sequence>MSRTPAPLSLARRWMLACCALAGMLLDAGIAQAATAADSAVADTSLARALVQAGFENVAAERSEGQLRVALENRRYRYSATAFGIASRLAAEPSVLFERRLGLVAAAAVYDTGGEGRAAVYYPSDGSYPAAPREPKLASTQKSLDLVIRPLFTYELGRLFDPVQVRLEIMPELRYNPWPGGRIRAGLVFPIRNDFDTDSLHPDLNRIRPGPVLLEQFAWAPGAALVSGTAGLLGNNRYGLSVGVARPLSGGRFLVDGQMDITGFVAFTDSGTTASTPSLWTGFAGVTYRPRVLDLAIRARVARFLYGDKGVELELKRSMGDLDVAFYVQRTQDVDPFTVTGVRVAVPIPPATRPVGPPVRVLPVERFSLSYADEAAPVGRYVGEVASREDYLRQLNPPSLADKADRFRGAVQPKTDTHPTWGRASMSGMTGFVNTPWCGTIGDRDLEVGYNTIPKAVAYDHRGQFRNDVYYAALGFMPHFEAGLRWTVIPGLKSFGELVPNSKLTDSDRMLSARVELVAPRVNRPGLAIGIEDARGTRRFHSTYVVTGIPMDIYQLQNRMSLGYAPHIFTASRHVLDGLFGAVEVLPWRFVALALENDTQKWNGLAGFEVGLGLRVRVALLDLERADSKRVSLGAGWSHSL</sequence>
<protein>
    <submittedName>
        <fullName evidence="2">YjbH domain-containing protein</fullName>
    </submittedName>
</protein>